<keyword evidence="4" id="KW-0067">ATP-binding</keyword>
<dbReference type="InterPro" id="IPR042099">
    <property type="entry name" value="ANL_N_sf"/>
</dbReference>
<protein>
    <submittedName>
        <fullName evidence="6">Uncharacterized protein</fullName>
    </submittedName>
</protein>
<dbReference type="SUPFAM" id="SSF56801">
    <property type="entry name" value="Acetyl-CoA synthetase-like"/>
    <property type="match status" value="1"/>
</dbReference>
<dbReference type="GO" id="GO:0090433">
    <property type="term" value="F:palmitoyl-CoA ligase activity"/>
    <property type="evidence" value="ECO:0007669"/>
    <property type="project" value="TreeGrafter"/>
</dbReference>
<keyword evidence="3" id="KW-0547">Nucleotide-binding</keyword>
<accession>A0A1Y3B049</accession>
<evidence type="ECO:0000256" key="4">
    <source>
        <dbReference type="ARBA" id="ARBA00022840"/>
    </source>
</evidence>
<dbReference type="Gene3D" id="3.30.300.30">
    <property type="match status" value="1"/>
</dbReference>
<gene>
    <name evidence="6" type="ORF">BLA29_009924</name>
</gene>
<dbReference type="GO" id="GO:0035336">
    <property type="term" value="P:long-chain fatty-acyl-CoA metabolic process"/>
    <property type="evidence" value="ECO:0007669"/>
    <property type="project" value="TreeGrafter"/>
</dbReference>
<dbReference type="OrthoDB" id="1700726at2759"/>
<name>A0A1Y3B049_EURMA</name>
<proteinExistence type="inferred from homology"/>
<comment type="caution">
    <text evidence="6">The sequence shown here is derived from an EMBL/GenBank/DDBJ whole genome shotgun (WGS) entry which is preliminary data.</text>
</comment>
<comment type="catalytic activity">
    <reaction evidence="5">
        <text>a long-chain fatty acid + ATP + CoA = a long-chain fatty acyl-CoA + AMP + diphosphate</text>
        <dbReference type="Rhea" id="RHEA:15421"/>
        <dbReference type="ChEBI" id="CHEBI:30616"/>
        <dbReference type="ChEBI" id="CHEBI:33019"/>
        <dbReference type="ChEBI" id="CHEBI:57287"/>
        <dbReference type="ChEBI" id="CHEBI:57560"/>
        <dbReference type="ChEBI" id="CHEBI:83139"/>
        <dbReference type="ChEBI" id="CHEBI:456215"/>
        <dbReference type="EC" id="6.2.1.3"/>
    </reaction>
    <physiologicalReaction direction="left-to-right" evidence="5">
        <dbReference type="Rhea" id="RHEA:15422"/>
    </physiologicalReaction>
</comment>
<dbReference type="GO" id="GO:0030182">
    <property type="term" value="P:neuron differentiation"/>
    <property type="evidence" value="ECO:0007669"/>
    <property type="project" value="TreeGrafter"/>
</dbReference>
<dbReference type="PANTHER" id="PTHR43272">
    <property type="entry name" value="LONG-CHAIN-FATTY-ACID--COA LIGASE"/>
    <property type="match status" value="1"/>
</dbReference>
<evidence type="ECO:0000256" key="5">
    <source>
        <dbReference type="ARBA" id="ARBA00024484"/>
    </source>
</evidence>
<organism evidence="6 7">
    <name type="scientific">Euroglyphus maynei</name>
    <name type="common">Mayne's house dust mite</name>
    <dbReference type="NCBI Taxonomy" id="6958"/>
    <lineage>
        <taxon>Eukaryota</taxon>
        <taxon>Metazoa</taxon>
        <taxon>Ecdysozoa</taxon>
        <taxon>Arthropoda</taxon>
        <taxon>Chelicerata</taxon>
        <taxon>Arachnida</taxon>
        <taxon>Acari</taxon>
        <taxon>Acariformes</taxon>
        <taxon>Sarcoptiformes</taxon>
        <taxon>Astigmata</taxon>
        <taxon>Psoroptidia</taxon>
        <taxon>Analgoidea</taxon>
        <taxon>Pyroglyphidae</taxon>
        <taxon>Pyroglyphinae</taxon>
        <taxon>Euroglyphus</taxon>
    </lineage>
</organism>
<evidence type="ECO:0000256" key="3">
    <source>
        <dbReference type="ARBA" id="ARBA00022741"/>
    </source>
</evidence>
<dbReference type="AlphaFoldDB" id="A0A1Y3B049"/>
<sequence>MGYYKMPEQTAQDFHVDEDGCRWFRTGDIGELYPDGTLKIIDRKKDLTKLANGEFISLGKIESCLRSSPYVENVCICTDRFRNEIIALIVPNQRILRTLAKDLQKEHLSFEQMCDDSMINEKIFESIVNHCRELAFKKREIPVKIVLVKEEWTQENNLLTAAFKMRRQAVQKFYQNKIQAIFDGISSSI</sequence>
<keyword evidence="2" id="KW-0436">Ligase</keyword>
<keyword evidence="7" id="KW-1185">Reference proteome</keyword>
<dbReference type="GO" id="GO:0005886">
    <property type="term" value="C:plasma membrane"/>
    <property type="evidence" value="ECO:0007669"/>
    <property type="project" value="TreeGrafter"/>
</dbReference>
<comment type="similarity">
    <text evidence="1">Belongs to the ATP-dependent AMP-binding enzyme family.</text>
</comment>
<dbReference type="PANTHER" id="PTHR43272:SF83">
    <property type="entry name" value="ACYL-COA SYNTHETASE LONG-CHAIN, ISOFORM J"/>
    <property type="match status" value="1"/>
</dbReference>
<dbReference type="EMBL" id="MUJZ01048376">
    <property type="protein sequence ID" value="OTF74160.1"/>
    <property type="molecule type" value="Genomic_DNA"/>
</dbReference>
<evidence type="ECO:0000256" key="2">
    <source>
        <dbReference type="ARBA" id="ARBA00022598"/>
    </source>
</evidence>
<evidence type="ECO:0000313" key="6">
    <source>
        <dbReference type="EMBL" id="OTF74160.1"/>
    </source>
</evidence>
<evidence type="ECO:0000313" key="7">
    <source>
        <dbReference type="Proteomes" id="UP000194236"/>
    </source>
</evidence>
<dbReference type="Gene3D" id="3.40.50.12780">
    <property type="entry name" value="N-terminal domain of ligase-like"/>
    <property type="match status" value="1"/>
</dbReference>
<evidence type="ECO:0000256" key="1">
    <source>
        <dbReference type="ARBA" id="ARBA00006432"/>
    </source>
</evidence>
<dbReference type="Proteomes" id="UP000194236">
    <property type="component" value="Unassembled WGS sequence"/>
</dbReference>
<dbReference type="GO" id="GO:0005783">
    <property type="term" value="C:endoplasmic reticulum"/>
    <property type="evidence" value="ECO:0007669"/>
    <property type="project" value="TreeGrafter"/>
</dbReference>
<reference evidence="6 7" key="1">
    <citation type="submission" date="2017-03" db="EMBL/GenBank/DDBJ databases">
        <title>Genome Survey of Euroglyphus maynei.</title>
        <authorList>
            <person name="Arlian L.G."/>
            <person name="Morgan M.S."/>
            <person name="Rider S.D."/>
        </authorList>
    </citation>
    <scope>NUCLEOTIDE SEQUENCE [LARGE SCALE GENOMIC DNA]</scope>
    <source>
        <strain evidence="6">Arlian Lab</strain>
        <tissue evidence="6">Whole body</tissue>
    </source>
</reference>
<dbReference type="InterPro" id="IPR045851">
    <property type="entry name" value="AMP-bd_C_sf"/>
</dbReference>
<dbReference type="GO" id="GO:0005524">
    <property type="term" value="F:ATP binding"/>
    <property type="evidence" value="ECO:0007669"/>
    <property type="project" value="UniProtKB-KW"/>
</dbReference>
<dbReference type="GO" id="GO:0005811">
    <property type="term" value="C:lipid droplet"/>
    <property type="evidence" value="ECO:0007669"/>
    <property type="project" value="TreeGrafter"/>
</dbReference>